<proteinExistence type="predicted"/>
<reference evidence="1 2" key="1">
    <citation type="submission" date="2024-09" db="EMBL/GenBank/DDBJ databases">
        <authorList>
            <person name="Sun Q."/>
            <person name="Mori K."/>
        </authorList>
    </citation>
    <scope>NUCLEOTIDE SEQUENCE [LARGE SCALE GENOMIC DNA]</scope>
    <source>
        <strain evidence="1 2">NCAIM B.02340</strain>
    </source>
</reference>
<dbReference type="RefSeq" id="WP_188845522.1">
    <property type="nucleotide sequence ID" value="NZ_BMPJ01000002.1"/>
</dbReference>
<evidence type="ECO:0000313" key="2">
    <source>
        <dbReference type="Proteomes" id="UP001589830"/>
    </source>
</evidence>
<dbReference type="Proteomes" id="UP001589830">
    <property type="component" value="Unassembled WGS sequence"/>
</dbReference>
<keyword evidence="2" id="KW-1185">Reference proteome</keyword>
<name>A0ABV6PY57_9DEIN</name>
<sequence>MKPGQKRRLEAQVLALLRTPMSLEELHDKLAPFHPGLRKATLFALLVRLRREGKVVYREGRFLAGAVEEENV</sequence>
<comment type="caution">
    <text evidence="1">The sequence shown here is derived from an EMBL/GenBank/DDBJ whole genome shotgun (WGS) entry which is preliminary data.</text>
</comment>
<evidence type="ECO:0000313" key="1">
    <source>
        <dbReference type="EMBL" id="MFC0594786.1"/>
    </source>
</evidence>
<protein>
    <submittedName>
        <fullName evidence="1">Uncharacterized protein</fullName>
    </submittedName>
</protein>
<gene>
    <name evidence="1" type="ORF">ACFFFP_01080</name>
</gene>
<dbReference type="EMBL" id="JBHLTW010000003">
    <property type="protein sequence ID" value="MFC0594786.1"/>
    <property type="molecule type" value="Genomic_DNA"/>
</dbReference>
<organism evidence="1 2">
    <name type="scientific">Thermus composti</name>
    <dbReference type="NCBI Taxonomy" id="532059"/>
    <lineage>
        <taxon>Bacteria</taxon>
        <taxon>Thermotogati</taxon>
        <taxon>Deinococcota</taxon>
        <taxon>Deinococci</taxon>
        <taxon>Thermales</taxon>
        <taxon>Thermaceae</taxon>
        <taxon>Thermus</taxon>
    </lineage>
</organism>
<accession>A0ABV6PY57</accession>